<evidence type="ECO:0000256" key="3">
    <source>
        <dbReference type="ARBA" id="ARBA00022801"/>
    </source>
</evidence>
<keyword evidence="2" id="KW-0645">Protease</keyword>
<organism evidence="6 7">
    <name type="scientific">Psophocarpus tetragonolobus</name>
    <name type="common">Winged bean</name>
    <name type="synonym">Dolichos tetragonolobus</name>
    <dbReference type="NCBI Taxonomy" id="3891"/>
    <lineage>
        <taxon>Eukaryota</taxon>
        <taxon>Viridiplantae</taxon>
        <taxon>Streptophyta</taxon>
        <taxon>Embryophyta</taxon>
        <taxon>Tracheophyta</taxon>
        <taxon>Spermatophyta</taxon>
        <taxon>Magnoliopsida</taxon>
        <taxon>eudicotyledons</taxon>
        <taxon>Gunneridae</taxon>
        <taxon>Pentapetalae</taxon>
        <taxon>rosids</taxon>
        <taxon>fabids</taxon>
        <taxon>Fabales</taxon>
        <taxon>Fabaceae</taxon>
        <taxon>Papilionoideae</taxon>
        <taxon>50 kb inversion clade</taxon>
        <taxon>NPAAA clade</taxon>
        <taxon>indigoferoid/millettioid clade</taxon>
        <taxon>Phaseoleae</taxon>
        <taxon>Psophocarpus</taxon>
    </lineage>
</organism>
<dbReference type="GO" id="GO:0016926">
    <property type="term" value="P:protein desumoylation"/>
    <property type="evidence" value="ECO:0007669"/>
    <property type="project" value="UniProtKB-ARBA"/>
</dbReference>
<protein>
    <recommendedName>
        <fullName evidence="5">Ubiquitin-like protease family profile domain-containing protein</fullName>
    </recommendedName>
</protein>
<evidence type="ECO:0000313" key="7">
    <source>
        <dbReference type="Proteomes" id="UP001386955"/>
    </source>
</evidence>
<dbReference type="Pfam" id="PF02902">
    <property type="entry name" value="Peptidase_C48"/>
    <property type="match status" value="1"/>
</dbReference>
<evidence type="ECO:0000259" key="5">
    <source>
        <dbReference type="PROSITE" id="PS50600"/>
    </source>
</evidence>
<name>A0AAN9S1B0_PSOTE</name>
<sequence length="255" mass="29755">MASLGYLNWTKLRRLEEPVFLSRRAWLELEGVTQASLFEWQCKYLQQQALLTNRSLSDYHFINTYFYKSLKKLFRTRFTPSSSTLMGNTLACTDKEDESGPIILHLDSLGLHFSRSVFYNIESYLIQEKNYMDREDMSSEVSIADRICRCLPPRIECQIIQVPQQKNEYDCGLFVLYFIERFMEEAPERLKKKDLAMFGKRWFKPEEASNLRMKIRKLLVEKLQNSISDNCNTEASPSSVGPATACVETIKDSMT</sequence>
<evidence type="ECO:0000256" key="4">
    <source>
        <dbReference type="ARBA" id="ARBA00022807"/>
    </source>
</evidence>
<dbReference type="GO" id="GO:0006508">
    <property type="term" value="P:proteolysis"/>
    <property type="evidence" value="ECO:0007669"/>
    <property type="project" value="UniProtKB-KW"/>
</dbReference>
<gene>
    <name evidence="6" type="ORF">VNO78_27235</name>
</gene>
<dbReference type="Gene3D" id="3.30.310.130">
    <property type="entry name" value="Ubiquitin-related"/>
    <property type="match status" value="1"/>
</dbReference>
<dbReference type="InterPro" id="IPR038765">
    <property type="entry name" value="Papain-like_cys_pep_sf"/>
</dbReference>
<dbReference type="PROSITE" id="PS50600">
    <property type="entry name" value="ULP_PROTEASE"/>
    <property type="match status" value="1"/>
</dbReference>
<keyword evidence="4" id="KW-0788">Thiol protease</keyword>
<dbReference type="PANTHER" id="PTHR46915">
    <property type="entry name" value="UBIQUITIN-LIKE PROTEASE 4-RELATED"/>
    <property type="match status" value="1"/>
</dbReference>
<dbReference type="GO" id="GO:0008234">
    <property type="term" value="F:cysteine-type peptidase activity"/>
    <property type="evidence" value="ECO:0007669"/>
    <property type="project" value="UniProtKB-KW"/>
</dbReference>
<dbReference type="EMBL" id="JAYMYS010000007">
    <property type="protein sequence ID" value="KAK7386885.1"/>
    <property type="molecule type" value="Genomic_DNA"/>
</dbReference>
<evidence type="ECO:0000256" key="1">
    <source>
        <dbReference type="ARBA" id="ARBA00005234"/>
    </source>
</evidence>
<evidence type="ECO:0000256" key="2">
    <source>
        <dbReference type="ARBA" id="ARBA00022670"/>
    </source>
</evidence>
<dbReference type="SUPFAM" id="SSF54001">
    <property type="entry name" value="Cysteine proteinases"/>
    <property type="match status" value="1"/>
</dbReference>
<feature type="domain" description="Ubiquitin-like protease family profile" evidence="5">
    <location>
        <begin position="5"/>
        <end position="182"/>
    </location>
</feature>
<proteinExistence type="inferred from homology"/>
<accession>A0AAN9S1B0</accession>
<dbReference type="Gene3D" id="1.10.418.20">
    <property type="match status" value="1"/>
</dbReference>
<dbReference type="AlphaFoldDB" id="A0AAN9S1B0"/>
<keyword evidence="3" id="KW-0378">Hydrolase</keyword>
<reference evidence="6 7" key="1">
    <citation type="submission" date="2024-01" db="EMBL/GenBank/DDBJ databases">
        <title>The genomes of 5 underutilized Papilionoideae crops provide insights into root nodulation and disease resistanc.</title>
        <authorList>
            <person name="Jiang F."/>
        </authorList>
    </citation>
    <scope>NUCLEOTIDE SEQUENCE [LARGE SCALE GENOMIC DNA]</scope>
    <source>
        <strain evidence="6">DUOXIRENSHENG_FW03</strain>
        <tissue evidence="6">Leaves</tissue>
    </source>
</reference>
<dbReference type="PANTHER" id="PTHR46915:SF2">
    <property type="entry name" value="UBIQUITIN-LIKE PROTEASE 4"/>
    <property type="match status" value="1"/>
</dbReference>
<keyword evidence="7" id="KW-1185">Reference proteome</keyword>
<evidence type="ECO:0000313" key="6">
    <source>
        <dbReference type="EMBL" id="KAK7386885.1"/>
    </source>
</evidence>
<comment type="similarity">
    <text evidence="1">Belongs to the peptidase C48 family.</text>
</comment>
<comment type="caution">
    <text evidence="6">The sequence shown here is derived from an EMBL/GenBank/DDBJ whole genome shotgun (WGS) entry which is preliminary data.</text>
</comment>
<dbReference type="InterPro" id="IPR003653">
    <property type="entry name" value="Peptidase_C48_C"/>
</dbReference>
<dbReference type="Proteomes" id="UP001386955">
    <property type="component" value="Unassembled WGS sequence"/>
</dbReference>